<dbReference type="Gene3D" id="1.20.5.780">
    <property type="entry name" value="Single helix bin"/>
    <property type="match status" value="1"/>
</dbReference>
<dbReference type="AlphaFoldDB" id="A0AAV6G6Y6"/>
<dbReference type="Proteomes" id="UP000823561">
    <property type="component" value="Chromosome 15"/>
</dbReference>
<evidence type="ECO:0000256" key="4">
    <source>
        <dbReference type="ARBA" id="ARBA00022692"/>
    </source>
</evidence>
<keyword evidence="7" id="KW-1133">Transmembrane helix</keyword>
<evidence type="ECO:0000256" key="3">
    <source>
        <dbReference type="ARBA" id="ARBA00022448"/>
    </source>
</evidence>
<organism evidence="8 9">
    <name type="scientific">Alosa alosa</name>
    <name type="common">allis shad</name>
    <dbReference type="NCBI Taxonomy" id="278164"/>
    <lineage>
        <taxon>Eukaryota</taxon>
        <taxon>Metazoa</taxon>
        <taxon>Chordata</taxon>
        <taxon>Craniata</taxon>
        <taxon>Vertebrata</taxon>
        <taxon>Euteleostomi</taxon>
        <taxon>Actinopterygii</taxon>
        <taxon>Neopterygii</taxon>
        <taxon>Teleostei</taxon>
        <taxon>Clupei</taxon>
        <taxon>Clupeiformes</taxon>
        <taxon>Clupeoidei</taxon>
        <taxon>Clupeidae</taxon>
        <taxon>Alosa</taxon>
    </lineage>
</organism>
<reference evidence="8" key="1">
    <citation type="submission" date="2020-10" db="EMBL/GenBank/DDBJ databases">
        <title>Chromosome-scale genome assembly of the Allis shad, Alosa alosa.</title>
        <authorList>
            <person name="Margot Z."/>
            <person name="Christophe K."/>
            <person name="Cabau C."/>
            <person name="Louis A."/>
            <person name="Berthelot C."/>
            <person name="Parey E."/>
            <person name="Roest Crollius H."/>
            <person name="Montfort J."/>
            <person name="Robinson-Rechavi M."/>
            <person name="Bucao C."/>
            <person name="Bouchez O."/>
            <person name="Gislard M."/>
            <person name="Lluch J."/>
            <person name="Milhes M."/>
            <person name="Lampietro C."/>
            <person name="Lopez Roques C."/>
            <person name="Donnadieu C."/>
            <person name="Braasch I."/>
            <person name="Desvignes T."/>
            <person name="Postlethwait J."/>
            <person name="Bobe J."/>
            <person name="Guiguen Y."/>
        </authorList>
    </citation>
    <scope>NUCLEOTIDE SEQUENCE</scope>
    <source>
        <strain evidence="8">M-15738</strain>
        <tissue evidence="8">Blood</tissue>
    </source>
</reference>
<keyword evidence="9" id="KW-1185">Reference proteome</keyword>
<evidence type="ECO:0000256" key="6">
    <source>
        <dbReference type="ARBA" id="ARBA00023136"/>
    </source>
</evidence>
<dbReference type="Pfam" id="PF02038">
    <property type="entry name" value="ATP1G1_PLM_MAT8"/>
    <property type="match status" value="1"/>
</dbReference>
<keyword evidence="6 7" id="KW-0472">Membrane</keyword>
<feature type="transmembrane region" description="Helical" evidence="7">
    <location>
        <begin position="27"/>
        <end position="50"/>
    </location>
</feature>
<dbReference type="InterPro" id="IPR000272">
    <property type="entry name" value="Ion-transport_regulator_FXYD"/>
</dbReference>
<dbReference type="GO" id="GO:0043269">
    <property type="term" value="P:regulation of monoatomic ion transport"/>
    <property type="evidence" value="ECO:0007669"/>
    <property type="project" value="InterPro"/>
</dbReference>
<accession>A0AAV6G6Y6</accession>
<name>A0AAV6G6Y6_9TELE</name>
<keyword evidence="3 7" id="KW-0813">Transport</keyword>
<evidence type="ECO:0000256" key="1">
    <source>
        <dbReference type="ARBA" id="ARBA00004167"/>
    </source>
</evidence>
<evidence type="ECO:0000313" key="9">
    <source>
        <dbReference type="Proteomes" id="UP000823561"/>
    </source>
</evidence>
<protein>
    <recommendedName>
        <fullName evidence="7">FXYD domain-containing ion transport regulator</fullName>
    </recommendedName>
</protein>
<evidence type="ECO:0000256" key="7">
    <source>
        <dbReference type="RuleBase" id="RU364131"/>
    </source>
</evidence>
<keyword evidence="4 7" id="KW-0812">Transmembrane</keyword>
<keyword evidence="5 7" id="KW-0406">Ion transport</keyword>
<comment type="caution">
    <text evidence="8">The sequence shown here is derived from an EMBL/GenBank/DDBJ whole genome shotgun (WGS) entry which is preliminary data.</text>
</comment>
<dbReference type="PANTHER" id="PTHR14132">
    <property type="entry name" value="SODIUM/POTASSIUM-TRANSPORTING ATPASE SUBUNIT GAMMA"/>
    <property type="match status" value="1"/>
</dbReference>
<gene>
    <name evidence="8" type="ORF">AALO_G00204450</name>
</gene>
<comment type="subcellular location">
    <subcellularLocation>
        <location evidence="1">Membrane</location>
        <topology evidence="1">Single-pass membrane protein</topology>
    </subcellularLocation>
</comment>
<dbReference type="PANTHER" id="PTHR14132:SF14">
    <property type="entry name" value="FXYD DOMAIN-CONTAINING ION TRANSPORT REGULATOR 5"/>
    <property type="match status" value="1"/>
</dbReference>
<dbReference type="GO" id="GO:0016020">
    <property type="term" value="C:membrane"/>
    <property type="evidence" value="ECO:0007669"/>
    <property type="project" value="UniProtKB-SubCell"/>
</dbReference>
<proteinExistence type="inferred from homology"/>
<evidence type="ECO:0000256" key="2">
    <source>
        <dbReference type="ARBA" id="ARBA00005948"/>
    </source>
</evidence>
<sequence>MKADDIVETNVHNPEYEPDPEFVYDYFTLRVGGLAFAGIIVFLSVILLTCNKMRRCGKAKPRKVPMKDDDEDL</sequence>
<dbReference type="GO" id="GO:0006811">
    <property type="term" value="P:monoatomic ion transport"/>
    <property type="evidence" value="ECO:0007669"/>
    <property type="project" value="UniProtKB-KW"/>
</dbReference>
<comment type="similarity">
    <text evidence="2 7">Belongs to the FXYD family.</text>
</comment>
<evidence type="ECO:0000313" key="8">
    <source>
        <dbReference type="EMBL" id="KAG5269656.1"/>
    </source>
</evidence>
<dbReference type="EMBL" id="JADWDJ010000015">
    <property type="protein sequence ID" value="KAG5269656.1"/>
    <property type="molecule type" value="Genomic_DNA"/>
</dbReference>
<dbReference type="CDD" id="cd20330">
    <property type="entry name" value="FXYD12"/>
    <property type="match status" value="1"/>
</dbReference>
<evidence type="ECO:0000256" key="5">
    <source>
        <dbReference type="ARBA" id="ARBA00023065"/>
    </source>
</evidence>
<dbReference type="GO" id="GO:0017080">
    <property type="term" value="F:sodium channel regulator activity"/>
    <property type="evidence" value="ECO:0007669"/>
    <property type="project" value="TreeGrafter"/>
</dbReference>